<organism evidence="1 2">
    <name type="scientific">Coniosporium tulheliwenetii</name>
    <dbReference type="NCBI Taxonomy" id="3383036"/>
    <lineage>
        <taxon>Eukaryota</taxon>
        <taxon>Fungi</taxon>
        <taxon>Dikarya</taxon>
        <taxon>Ascomycota</taxon>
        <taxon>Pezizomycotina</taxon>
        <taxon>Dothideomycetes</taxon>
        <taxon>Dothideomycetes incertae sedis</taxon>
        <taxon>Coniosporium</taxon>
    </lineage>
</organism>
<protein>
    <submittedName>
        <fullName evidence="1">Uncharacterized protein</fullName>
    </submittedName>
</protein>
<dbReference type="Proteomes" id="UP001172680">
    <property type="component" value="Unassembled WGS sequence"/>
</dbReference>
<proteinExistence type="predicted"/>
<accession>A0ACC2YLN9</accession>
<sequence length="552" mass="61147">MADRVQVTWESPFLIFSHVEKEFLESLERRRLQRLEEEATLKAEQALHKSLPGEVAAADDVSGPVQDGDSALAEHAVNGVPPKTTSRRGMPSRRKRGGRRNWRQRIVAPQSPLDEQQEQGGPQPDQSVKSIERADELVGGTKEHGKEPAQLLGTQHGISEELPDKAKPTPAMEPAELIDDLSDTDLPPPFASRDTTPSESDFPDDPAEYLLRSRFLPMTDPQAFVQALTKHAPSARTTESLYDLALATQQALRAWQDEIPVDPAVYEDMKEAELYGYAFDPKKPPGGQNPFSQRIGGEFVGGRELRTRRARDLGSAAASETEDDGGRGGKRARRAVRKFDLGANGTFDAAPVHRGWGGARKRAAASETPDVEGQPIRKRGRLAAKAMTLLPQRIQEMRGTSVMTTTEEEGEDDSKTPSQGPRDKGIKKGPRKPNVSKLQTQDQDYQAQNNTLEASPSAFTNQYLQTPQPPQQTPPDRQYQQQPAIDPFMTNATPGADFIEAPNSVPPHHKRRQRVKSEKRSHSMTLWWAERKAKAAEQKADSQQGKGRLRTL</sequence>
<comment type="caution">
    <text evidence="1">The sequence shown here is derived from an EMBL/GenBank/DDBJ whole genome shotgun (WGS) entry which is preliminary data.</text>
</comment>
<evidence type="ECO:0000313" key="1">
    <source>
        <dbReference type="EMBL" id="KAJ9636259.1"/>
    </source>
</evidence>
<name>A0ACC2YLN9_9PEZI</name>
<keyword evidence="2" id="KW-1185">Reference proteome</keyword>
<evidence type="ECO:0000313" key="2">
    <source>
        <dbReference type="Proteomes" id="UP001172680"/>
    </source>
</evidence>
<gene>
    <name evidence="1" type="ORF">H2199_007934</name>
</gene>
<reference evidence="1" key="1">
    <citation type="submission" date="2022-10" db="EMBL/GenBank/DDBJ databases">
        <title>Culturing micro-colonial fungi from biological soil crusts in the Mojave desert and describing Neophaeococcomyces mojavensis, and introducing the new genera and species Taxawa tesnikishii.</title>
        <authorList>
            <person name="Kurbessoian T."/>
            <person name="Stajich J.E."/>
        </authorList>
    </citation>
    <scope>NUCLEOTIDE SEQUENCE</scope>
    <source>
        <strain evidence="1">JES_115</strain>
    </source>
</reference>
<dbReference type="EMBL" id="JAPDRP010000025">
    <property type="protein sequence ID" value="KAJ9636259.1"/>
    <property type="molecule type" value="Genomic_DNA"/>
</dbReference>